<keyword evidence="2" id="KW-1185">Reference proteome</keyword>
<gene>
    <name evidence="1" type="ORF">DFH08DRAFT_722259</name>
</gene>
<organism evidence="1 2">
    <name type="scientific">Mycena albidolilacea</name>
    <dbReference type="NCBI Taxonomy" id="1033008"/>
    <lineage>
        <taxon>Eukaryota</taxon>
        <taxon>Fungi</taxon>
        <taxon>Dikarya</taxon>
        <taxon>Basidiomycota</taxon>
        <taxon>Agaricomycotina</taxon>
        <taxon>Agaricomycetes</taxon>
        <taxon>Agaricomycetidae</taxon>
        <taxon>Agaricales</taxon>
        <taxon>Marasmiineae</taxon>
        <taxon>Mycenaceae</taxon>
        <taxon>Mycena</taxon>
    </lineage>
</organism>
<dbReference type="Proteomes" id="UP001218218">
    <property type="component" value="Unassembled WGS sequence"/>
</dbReference>
<proteinExistence type="predicted"/>
<reference evidence="1" key="1">
    <citation type="submission" date="2023-03" db="EMBL/GenBank/DDBJ databases">
        <title>Massive genome expansion in bonnet fungi (Mycena s.s.) driven by repeated elements and novel gene families across ecological guilds.</title>
        <authorList>
            <consortium name="Lawrence Berkeley National Laboratory"/>
            <person name="Harder C.B."/>
            <person name="Miyauchi S."/>
            <person name="Viragh M."/>
            <person name="Kuo A."/>
            <person name="Thoen E."/>
            <person name="Andreopoulos B."/>
            <person name="Lu D."/>
            <person name="Skrede I."/>
            <person name="Drula E."/>
            <person name="Henrissat B."/>
            <person name="Morin E."/>
            <person name="Kohler A."/>
            <person name="Barry K."/>
            <person name="LaButti K."/>
            <person name="Morin E."/>
            <person name="Salamov A."/>
            <person name="Lipzen A."/>
            <person name="Mereny Z."/>
            <person name="Hegedus B."/>
            <person name="Baldrian P."/>
            <person name="Stursova M."/>
            <person name="Weitz H."/>
            <person name="Taylor A."/>
            <person name="Grigoriev I.V."/>
            <person name="Nagy L.G."/>
            <person name="Martin F."/>
            <person name="Kauserud H."/>
        </authorList>
    </citation>
    <scope>NUCLEOTIDE SEQUENCE</scope>
    <source>
        <strain evidence="1">CBHHK002</strain>
    </source>
</reference>
<evidence type="ECO:0000313" key="1">
    <source>
        <dbReference type="EMBL" id="KAJ7303137.1"/>
    </source>
</evidence>
<accession>A0AAD7E8N4</accession>
<dbReference type="EMBL" id="JARIHO010000107">
    <property type="protein sequence ID" value="KAJ7303137.1"/>
    <property type="molecule type" value="Genomic_DNA"/>
</dbReference>
<evidence type="ECO:0000313" key="2">
    <source>
        <dbReference type="Proteomes" id="UP001218218"/>
    </source>
</evidence>
<protein>
    <submittedName>
        <fullName evidence="1">Uncharacterized protein</fullName>
    </submittedName>
</protein>
<dbReference type="AlphaFoldDB" id="A0AAD7E8N4"/>
<comment type="caution">
    <text evidence="1">The sequence shown here is derived from an EMBL/GenBank/DDBJ whole genome shotgun (WGS) entry which is preliminary data.</text>
</comment>
<name>A0AAD7E8N4_9AGAR</name>
<sequence>MLSTIFQSPRWLISVGRKDEARQVLAKYHRNGDVNAPLVVLEWQEYQSRRN</sequence>
<dbReference type="Gene3D" id="1.10.286.90">
    <property type="entry name" value="MFS transporter, transmembrane helix TM10b"/>
    <property type="match status" value="1"/>
</dbReference>